<accession>A0A1C0ADB9</accession>
<dbReference type="EMBL" id="LWDV01000003">
    <property type="protein sequence ID" value="OCL28618.1"/>
    <property type="molecule type" value="Genomic_DNA"/>
</dbReference>
<reference evidence="2" key="1">
    <citation type="submission" date="2016-07" db="EMBL/GenBank/DDBJ databases">
        <authorList>
            <person name="Florea S."/>
            <person name="Webb J.S."/>
            <person name="Jaromczyk J."/>
            <person name="Schardl C.L."/>
        </authorList>
    </citation>
    <scope>NUCLEOTIDE SEQUENCE [LARGE SCALE GENOMIC DNA]</scope>
    <source>
        <strain evidence="2">Z6</strain>
    </source>
</reference>
<keyword evidence="2" id="KW-1185">Reference proteome</keyword>
<evidence type="ECO:0000313" key="2">
    <source>
        <dbReference type="Proteomes" id="UP000093514"/>
    </source>
</evidence>
<dbReference type="Proteomes" id="UP000093514">
    <property type="component" value="Unassembled WGS sequence"/>
</dbReference>
<comment type="caution">
    <text evidence="1">The sequence shown here is derived from an EMBL/GenBank/DDBJ whole genome shotgun (WGS) entry which is preliminary data.</text>
</comment>
<proteinExistence type="predicted"/>
<protein>
    <submittedName>
        <fullName evidence="1">Uncharacterized protein</fullName>
    </submittedName>
</protein>
<dbReference type="AlphaFoldDB" id="A0A1C0ADB9"/>
<gene>
    <name evidence="1" type="ORF">U472_00225</name>
</gene>
<evidence type="ECO:0000313" key="1">
    <source>
        <dbReference type="EMBL" id="OCL28618.1"/>
    </source>
</evidence>
<organism evidence="1 2">
    <name type="scientific">Orenia metallireducens</name>
    <dbReference type="NCBI Taxonomy" id="1413210"/>
    <lineage>
        <taxon>Bacteria</taxon>
        <taxon>Bacillati</taxon>
        <taxon>Bacillota</taxon>
        <taxon>Clostridia</taxon>
        <taxon>Halanaerobiales</taxon>
        <taxon>Halobacteroidaceae</taxon>
        <taxon>Orenia</taxon>
    </lineage>
</organism>
<reference evidence="1 2" key="2">
    <citation type="submission" date="2016-08" db="EMBL/GenBank/DDBJ databases">
        <title>Orenia metallireducens sp. nov. strain Z6, a Novel Metal-reducing Firmicute from the Deep Subsurface.</title>
        <authorList>
            <person name="Maxim B.I."/>
            <person name="Kenneth K."/>
            <person name="Flynn T.M."/>
            <person name="Oloughlin E.J."/>
            <person name="Locke R.A."/>
            <person name="Weber J.R."/>
            <person name="Egan S.M."/>
            <person name="Mackie R.I."/>
            <person name="Cann I.K."/>
        </authorList>
    </citation>
    <scope>NUCLEOTIDE SEQUENCE [LARGE SCALE GENOMIC DNA]</scope>
    <source>
        <strain evidence="1 2">Z6</strain>
    </source>
</reference>
<dbReference type="RefSeq" id="WP_068714326.1">
    <property type="nucleotide sequence ID" value="NZ_LWDV01000003.1"/>
</dbReference>
<sequence>MYKDDYEVMRVIISDQKAKIIFKKDDIIDKISIENRFSETKEYVNIGKEIICKSLNQLNRINYKITKDQILSISLNCFKIKVKYRLDNQFIDKDLRINQDIESYIKEGRLIAKAIVRDFMEVDNNV</sequence>
<name>A0A1C0ADB9_9FIRM</name>